<dbReference type="Proteomes" id="UP000198420">
    <property type="component" value="Unassembled WGS sequence"/>
</dbReference>
<evidence type="ECO:0000313" key="2">
    <source>
        <dbReference type="Proteomes" id="UP000198420"/>
    </source>
</evidence>
<dbReference type="EMBL" id="FZNP01000015">
    <property type="protein sequence ID" value="SNS34346.1"/>
    <property type="molecule type" value="Genomic_DNA"/>
</dbReference>
<dbReference type="Pfam" id="PF10898">
    <property type="entry name" value="DUF2716"/>
    <property type="match status" value="1"/>
</dbReference>
<name>A0A239DPA5_9ACTN</name>
<evidence type="ECO:0000313" key="1">
    <source>
        <dbReference type="EMBL" id="SNS34346.1"/>
    </source>
</evidence>
<proteinExistence type="predicted"/>
<reference evidence="2" key="1">
    <citation type="submission" date="2017-06" db="EMBL/GenBank/DDBJ databases">
        <authorList>
            <person name="Varghese N."/>
            <person name="Submissions S."/>
        </authorList>
    </citation>
    <scope>NUCLEOTIDE SEQUENCE [LARGE SCALE GENOMIC DNA]</scope>
    <source>
        <strain evidence="2">DSM 44485</strain>
    </source>
</reference>
<keyword evidence="2" id="KW-1185">Reference proteome</keyword>
<evidence type="ECO:0008006" key="3">
    <source>
        <dbReference type="Google" id="ProtNLM"/>
    </source>
</evidence>
<dbReference type="AlphaFoldDB" id="A0A239DPA5"/>
<dbReference type="OrthoDB" id="80999at2"/>
<gene>
    <name evidence="1" type="ORF">SAMN06265355_11599</name>
</gene>
<protein>
    <recommendedName>
        <fullName evidence="3">DUF2716 domain-containing protein</fullName>
    </recommendedName>
</protein>
<dbReference type="InterPro" id="IPR020323">
    <property type="entry name" value="DUF2716"/>
</dbReference>
<organism evidence="1 2">
    <name type="scientific">Actinomadura mexicana</name>
    <dbReference type="NCBI Taxonomy" id="134959"/>
    <lineage>
        <taxon>Bacteria</taxon>
        <taxon>Bacillati</taxon>
        <taxon>Actinomycetota</taxon>
        <taxon>Actinomycetes</taxon>
        <taxon>Streptosporangiales</taxon>
        <taxon>Thermomonosporaceae</taxon>
        <taxon>Actinomadura</taxon>
    </lineage>
</organism>
<sequence>MTDGSAAWARLSDSDETRVWDSFMNLTSFRASVRPDRWPGILEPQPSVTWDLARERPALSAMNWLFAVEPADVNVLLHDAFKTCVDGDEWLYVLDWQHPCYRFWPHRMTEPENDVSWAIPVFPDGDYYIFLSQDLSFGTFGHPWEASLCVYGDRLLEAVEARNNGTLGGVLRRNGRSPRKA</sequence>
<accession>A0A239DPA5</accession>